<name>A0A7R9QRF2_9ACAR</name>
<dbReference type="Proteomes" id="UP000728032">
    <property type="component" value="Unassembled WGS sequence"/>
</dbReference>
<evidence type="ECO:0000313" key="1">
    <source>
        <dbReference type="EMBL" id="CAD7655755.1"/>
    </source>
</evidence>
<dbReference type="EMBL" id="OC924817">
    <property type="protein sequence ID" value="CAD7655755.1"/>
    <property type="molecule type" value="Genomic_DNA"/>
</dbReference>
<accession>A0A7R9QRF2</accession>
<gene>
    <name evidence="1" type="ORF">ONB1V03_LOCUS12398</name>
</gene>
<feature type="non-terminal residue" evidence="1">
    <location>
        <position position="282"/>
    </location>
</feature>
<organism evidence="1">
    <name type="scientific">Oppiella nova</name>
    <dbReference type="NCBI Taxonomy" id="334625"/>
    <lineage>
        <taxon>Eukaryota</taxon>
        <taxon>Metazoa</taxon>
        <taxon>Ecdysozoa</taxon>
        <taxon>Arthropoda</taxon>
        <taxon>Chelicerata</taxon>
        <taxon>Arachnida</taxon>
        <taxon>Acari</taxon>
        <taxon>Acariformes</taxon>
        <taxon>Sarcoptiformes</taxon>
        <taxon>Oribatida</taxon>
        <taxon>Brachypylina</taxon>
        <taxon>Oppioidea</taxon>
        <taxon>Oppiidae</taxon>
        <taxon>Oppiella</taxon>
    </lineage>
</organism>
<reference evidence="1" key="1">
    <citation type="submission" date="2020-11" db="EMBL/GenBank/DDBJ databases">
        <authorList>
            <person name="Tran Van P."/>
        </authorList>
    </citation>
    <scope>NUCLEOTIDE SEQUENCE</scope>
</reference>
<evidence type="ECO:0000313" key="2">
    <source>
        <dbReference type="Proteomes" id="UP000728032"/>
    </source>
</evidence>
<dbReference type="EMBL" id="CAJPVJ010009992">
    <property type="protein sequence ID" value="CAG2172942.1"/>
    <property type="molecule type" value="Genomic_DNA"/>
</dbReference>
<keyword evidence="2" id="KW-1185">Reference proteome</keyword>
<proteinExistence type="predicted"/>
<sequence>MCVTCGALVAAGDTTISRAGLRVTDVLDVCGDVLLAALKTILVAVVLTVRLAIALALTNGQSYSQYNCDQNPLALTNGQSYSQYNCDQNRLQRCQQDITTNIQDISNSQSGSGYSGISSGYQSSSSDTHARCSAIRQNLDCLIMYTPACMNNTRTSYSGTSNSYGTVGNSYDNRNNAGDFIRRAKQTLERYCEQGGGGWKSASCYMRQDIRDCESRYSFQSNPPPVSSSSCRNYQDFRDCVIRIVRQSCYSQDLQIMATYLVDKGSDLSWSCVVNGDTYGGS</sequence>
<dbReference type="AlphaFoldDB" id="A0A7R9QRF2"/>
<dbReference type="OrthoDB" id="6489413at2759"/>
<protein>
    <submittedName>
        <fullName evidence="1">Uncharacterized protein</fullName>
    </submittedName>
</protein>